<dbReference type="AlphaFoldDB" id="A0AAE1KNX1"/>
<sequence>MVGIRRKDGMASAVYFSLVVWELHRWVSNLRGWVWCEGLRLWRGGAQERKGEEGRETAAVVRVNKVFAEGEVR</sequence>
<protein>
    <submittedName>
        <fullName evidence="1">Uncharacterized protein</fullName>
    </submittedName>
</protein>
<dbReference type="Proteomes" id="UP001286313">
    <property type="component" value="Unassembled WGS sequence"/>
</dbReference>
<proteinExistence type="predicted"/>
<reference evidence="1" key="1">
    <citation type="submission" date="2023-10" db="EMBL/GenBank/DDBJ databases">
        <title>Genome assemblies of two species of porcelain crab, Petrolisthes cinctipes and Petrolisthes manimaculis (Anomura: Porcellanidae).</title>
        <authorList>
            <person name="Angst P."/>
        </authorList>
    </citation>
    <scope>NUCLEOTIDE SEQUENCE</scope>
    <source>
        <strain evidence="1">PB745_01</strain>
        <tissue evidence="1">Gill</tissue>
    </source>
</reference>
<organism evidence="1 2">
    <name type="scientific">Petrolisthes cinctipes</name>
    <name type="common">Flat porcelain crab</name>
    <dbReference type="NCBI Taxonomy" id="88211"/>
    <lineage>
        <taxon>Eukaryota</taxon>
        <taxon>Metazoa</taxon>
        <taxon>Ecdysozoa</taxon>
        <taxon>Arthropoda</taxon>
        <taxon>Crustacea</taxon>
        <taxon>Multicrustacea</taxon>
        <taxon>Malacostraca</taxon>
        <taxon>Eumalacostraca</taxon>
        <taxon>Eucarida</taxon>
        <taxon>Decapoda</taxon>
        <taxon>Pleocyemata</taxon>
        <taxon>Anomura</taxon>
        <taxon>Galatheoidea</taxon>
        <taxon>Porcellanidae</taxon>
        <taxon>Petrolisthes</taxon>
    </lineage>
</organism>
<gene>
    <name evidence="1" type="ORF">Pcinc_018321</name>
</gene>
<dbReference type="EMBL" id="JAWQEG010001751">
    <property type="protein sequence ID" value="KAK3876925.1"/>
    <property type="molecule type" value="Genomic_DNA"/>
</dbReference>
<name>A0AAE1KNX1_PETCI</name>
<evidence type="ECO:0000313" key="2">
    <source>
        <dbReference type="Proteomes" id="UP001286313"/>
    </source>
</evidence>
<evidence type="ECO:0000313" key="1">
    <source>
        <dbReference type="EMBL" id="KAK3876925.1"/>
    </source>
</evidence>
<keyword evidence="2" id="KW-1185">Reference proteome</keyword>
<accession>A0AAE1KNX1</accession>
<comment type="caution">
    <text evidence="1">The sequence shown here is derived from an EMBL/GenBank/DDBJ whole genome shotgun (WGS) entry which is preliminary data.</text>
</comment>